<evidence type="ECO:0000259" key="3">
    <source>
        <dbReference type="SMART" id="SM01008"/>
    </source>
</evidence>
<protein>
    <submittedName>
        <fullName evidence="4">Aerobic-type carbon monoxide dehydrogenase, large subunit CoxL/CutL-like protein</fullName>
    </submittedName>
</protein>
<organism evidence="4 5">
    <name type="scientific">Desulfoscipio gibsoniae DSM 7213</name>
    <dbReference type="NCBI Taxonomy" id="767817"/>
    <lineage>
        <taxon>Bacteria</taxon>
        <taxon>Bacillati</taxon>
        <taxon>Bacillota</taxon>
        <taxon>Clostridia</taxon>
        <taxon>Eubacteriales</taxon>
        <taxon>Desulfallaceae</taxon>
        <taxon>Desulfoscipio</taxon>
    </lineage>
</organism>
<dbReference type="GO" id="GO:0005506">
    <property type="term" value="F:iron ion binding"/>
    <property type="evidence" value="ECO:0007669"/>
    <property type="project" value="InterPro"/>
</dbReference>
<gene>
    <name evidence="4" type="ORF">Desgi_3592</name>
</gene>
<dbReference type="SUPFAM" id="SSF56003">
    <property type="entry name" value="Molybdenum cofactor-binding domain"/>
    <property type="match status" value="1"/>
</dbReference>
<sequence length="756" mass="82053">MKEYKVIGKSIRRLDAWEKSAGTGTFTTDIYLPGMLFGKVLRSPYPHARIKKIDTTKAEQLPGVEAVLCYKNSTRVIFNTSATMTTTVPPMKPVLDQYIFDNVVRYVGDEVAAVAAVNEKIAVQALELIEVEYEPLSAVYDAKQAMTSDALEIHSDCPAGKNIPGEIIHLEMGNLEQGFNESDLIFEEEFKLPIVKQVQMETQAAVAQVSIDGSITVYSTTQTPHPSAQILAHIFQLPVSKVRVLNPPYLGGGFGVRIGLSGKAEAIATELAMKTGKPVKVVYDRKEDFIASDTRHGGYVTVKLGLKNDGVFHALELKANLNTGAYCSFGVEAAGVLGAMGLSVYRIPHQVYHGHSTYTNCTPAGAMRGFGNPQAMFPIESVVDMAAERLGMDAKELRLKNIIKPGDKWVLPYPCKSSGLPECIEKGAREIGWNNRGKLNKPGDKIRRGIGMGVGTHVSNSWPFCVDFSNALVTIKSDGTIKVASGVVDMGTGTKTSLAQIAAETVGVYDMSKVSVTLADTESTPFEIGSHASRSCYTAGQAVYLAAQDARSQVLEYAADYLKERMEYLDIKDGVIYSGNEARISLAELTEYAHLHNKQFLGVGKVVPSNAPPWEAHFAEVEVDTETGQVRVIKLVAAHDVGKAIHPVIVEGQLEGGLVQGMGYALSEEIRYNDKGKQLHDGIHKYMLPTAEDIPEIKVILVEPHDPSGPYGAKGVGETSLVPTAPAITNAIYDAIGIRFKEIPVTEEKVFKALYK</sequence>
<keyword evidence="5" id="KW-1185">Reference proteome</keyword>
<evidence type="ECO:0000256" key="1">
    <source>
        <dbReference type="ARBA" id="ARBA00022505"/>
    </source>
</evidence>
<feature type="domain" description="Aldehyde oxidase/xanthine dehydrogenase a/b hammerhead" evidence="3">
    <location>
        <begin position="21"/>
        <end position="137"/>
    </location>
</feature>
<keyword evidence="1" id="KW-0500">Molybdenum</keyword>
<dbReference type="Pfam" id="PF02738">
    <property type="entry name" value="MoCoBD_1"/>
    <property type="match status" value="1"/>
</dbReference>
<dbReference type="Proteomes" id="UP000013520">
    <property type="component" value="Chromosome"/>
</dbReference>
<dbReference type="OrthoDB" id="41753at2"/>
<proteinExistence type="predicted"/>
<reference evidence="4 5" key="1">
    <citation type="submission" date="2012-01" db="EMBL/GenBank/DDBJ databases">
        <title>Complete sequence of Desulfotomaculum gibsoniae DSM 7213.</title>
        <authorList>
            <consortium name="US DOE Joint Genome Institute"/>
            <person name="Lucas S."/>
            <person name="Han J."/>
            <person name="Lapidus A."/>
            <person name="Cheng J.-F."/>
            <person name="Goodwin L."/>
            <person name="Pitluck S."/>
            <person name="Peters L."/>
            <person name="Ovchinnikova G."/>
            <person name="Teshima H."/>
            <person name="Detter J.C."/>
            <person name="Han C."/>
            <person name="Tapia R."/>
            <person name="Land M."/>
            <person name="Hauser L."/>
            <person name="Kyrpides N."/>
            <person name="Ivanova N."/>
            <person name="Pagani I."/>
            <person name="Parshina S."/>
            <person name="Plugge C."/>
            <person name="Muyzer G."/>
            <person name="Kuever J."/>
            <person name="Ivanova A."/>
            <person name="Nazina T."/>
            <person name="Klenk H.-P."/>
            <person name="Brambilla E."/>
            <person name="Spring S."/>
            <person name="Stams A.F."/>
            <person name="Woyke T."/>
        </authorList>
    </citation>
    <scope>NUCLEOTIDE SEQUENCE [LARGE SCALE GENOMIC DNA]</scope>
    <source>
        <strain evidence="4 5">DSM 7213</strain>
    </source>
</reference>
<dbReference type="AlphaFoldDB" id="R4KQQ0"/>
<dbReference type="SUPFAM" id="SSF54665">
    <property type="entry name" value="CO dehydrogenase molybdoprotein N-domain-like"/>
    <property type="match status" value="1"/>
</dbReference>
<dbReference type="KEGG" id="dgi:Desgi_3592"/>
<dbReference type="Gene3D" id="3.90.1170.50">
    <property type="entry name" value="Aldehyde oxidase/xanthine dehydrogenase, a/b hammerhead"/>
    <property type="match status" value="1"/>
</dbReference>
<dbReference type="RefSeq" id="WP_006520306.1">
    <property type="nucleotide sequence ID" value="NC_021184.1"/>
</dbReference>
<dbReference type="Pfam" id="PF20256">
    <property type="entry name" value="MoCoBD_2"/>
    <property type="match status" value="1"/>
</dbReference>
<evidence type="ECO:0000256" key="2">
    <source>
        <dbReference type="ARBA" id="ARBA00023002"/>
    </source>
</evidence>
<dbReference type="Pfam" id="PF01315">
    <property type="entry name" value="Ald_Xan_dh_C"/>
    <property type="match status" value="1"/>
</dbReference>
<dbReference type="SMART" id="SM01008">
    <property type="entry name" value="Ald_Xan_dh_C"/>
    <property type="match status" value="1"/>
</dbReference>
<evidence type="ECO:0000313" key="5">
    <source>
        <dbReference type="Proteomes" id="UP000013520"/>
    </source>
</evidence>
<dbReference type="InterPro" id="IPR036856">
    <property type="entry name" value="Ald_Oxase/Xan_DH_a/b_sf"/>
</dbReference>
<evidence type="ECO:0000313" key="4">
    <source>
        <dbReference type="EMBL" id="AGL02915.1"/>
    </source>
</evidence>
<dbReference type="GO" id="GO:0016491">
    <property type="term" value="F:oxidoreductase activity"/>
    <property type="evidence" value="ECO:0007669"/>
    <property type="project" value="UniProtKB-KW"/>
</dbReference>
<dbReference type="PANTHER" id="PTHR11908">
    <property type="entry name" value="XANTHINE DEHYDROGENASE"/>
    <property type="match status" value="1"/>
</dbReference>
<dbReference type="InterPro" id="IPR000674">
    <property type="entry name" value="Ald_Oxase/Xan_DH_a/b"/>
</dbReference>
<dbReference type="eggNOG" id="COG1529">
    <property type="taxonomic scope" value="Bacteria"/>
</dbReference>
<dbReference type="InterPro" id="IPR008274">
    <property type="entry name" value="AldOxase/xan_DH_MoCoBD1"/>
</dbReference>
<dbReference type="HOGENOM" id="CLU_001681_2_1_9"/>
<keyword evidence="2" id="KW-0560">Oxidoreductase</keyword>
<dbReference type="PANTHER" id="PTHR11908:SF132">
    <property type="entry name" value="ALDEHYDE OXIDASE 1-RELATED"/>
    <property type="match status" value="1"/>
</dbReference>
<dbReference type="EMBL" id="CP003273">
    <property type="protein sequence ID" value="AGL02915.1"/>
    <property type="molecule type" value="Genomic_DNA"/>
</dbReference>
<dbReference type="STRING" id="767817.Desgi_3592"/>
<dbReference type="InterPro" id="IPR016208">
    <property type="entry name" value="Ald_Oxase/xanthine_DH-like"/>
</dbReference>
<name>R4KQQ0_9FIRM</name>
<accession>R4KQQ0</accession>
<dbReference type="InterPro" id="IPR037165">
    <property type="entry name" value="AldOxase/xan_DH_Mopterin-bd_sf"/>
</dbReference>
<dbReference type="InterPro" id="IPR046867">
    <property type="entry name" value="AldOxase/xan_DH_MoCoBD2"/>
</dbReference>
<dbReference type="Gene3D" id="3.30.365.10">
    <property type="entry name" value="Aldehyde oxidase/xanthine dehydrogenase, molybdopterin binding domain"/>
    <property type="match status" value="4"/>
</dbReference>